<evidence type="ECO:0000313" key="5">
    <source>
        <dbReference type="Proteomes" id="UP000054636"/>
    </source>
</evidence>
<feature type="domain" description="Ciliary BBSome complex subunit 2 N-terminal" evidence="1">
    <location>
        <begin position="20"/>
        <end position="122"/>
    </location>
</feature>
<dbReference type="Pfam" id="PF23353">
    <property type="entry name" value="BBS2_hp"/>
    <property type="match status" value="1"/>
</dbReference>
<reference evidence="4 5" key="1">
    <citation type="submission" date="2015-11" db="EMBL/GenBank/DDBJ databases">
        <title>Genomes and virulence difference between two physiological races of Phytophthora nicotianae.</title>
        <authorList>
            <person name="Liu H."/>
            <person name="Ma X."/>
            <person name="Yu H."/>
            <person name="Fang D."/>
            <person name="Li Y."/>
            <person name="Wang X."/>
            <person name="Wang W."/>
            <person name="Dong Y."/>
            <person name="Xiao B."/>
        </authorList>
    </citation>
    <scope>NUCLEOTIDE SEQUENCE [LARGE SCALE GENOMIC DNA]</scope>
    <source>
        <strain evidence="5">race 1</strain>
    </source>
</reference>
<evidence type="ECO:0000259" key="2">
    <source>
        <dbReference type="Pfam" id="PF14783"/>
    </source>
</evidence>
<evidence type="ECO:0000259" key="1">
    <source>
        <dbReference type="Pfam" id="PF14781"/>
    </source>
</evidence>
<keyword evidence="4" id="KW-0675">Receptor</keyword>
<dbReference type="Proteomes" id="UP000054636">
    <property type="component" value="Unassembled WGS sequence"/>
</dbReference>
<dbReference type="Gene3D" id="2.130.10.10">
    <property type="entry name" value="YVTN repeat-like/Quinoprotein amine dehydrogenase"/>
    <property type="match status" value="1"/>
</dbReference>
<dbReference type="PANTHER" id="PTHR32465">
    <property type="entry name" value="BARDET-BIEDL SYNDROME 2 PROTEIN"/>
    <property type="match status" value="1"/>
</dbReference>
<gene>
    <name evidence="4" type="ORF">AM588_10011409</name>
</gene>
<dbReference type="InterPro" id="IPR016616">
    <property type="entry name" value="Bardet-Biedl_syndrome_2_prot"/>
</dbReference>
<dbReference type="SUPFAM" id="SSF50978">
    <property type="entry name" value="WD40 repeat-like"/>
    <property type="match status" value="1"/>
</dbReference>
<dbReference type="GO" id="GO:0036064">
    <property type="term" value="C:ciliary basal body"/>
    <property type="evidence" value="ECO:0007669"/>
    <property type="project" value="TreeGrafter"/>
</dbReference>
<feature type="domain" description="Ciliary BBSome complex subunit 2 middle region" evidence="2">
    <location>
        <begin position="168"/>
        <end position="245"/>
    </location>
</feature>
<dbReference type="InterPro" id="IPR055380">
    <property type="entry name" value="BBS2_hp_dom"/>
</dbReference>
<dbReference type="GO" id="GO:0016020">
    <property type="term" value="C:membrane"/>
    <property type="evidence" value="ECO:0007669"/>
    <property type="project" value="TreeGrafter"/>
</dbReference>
<dbReference type="InterPro" id="IPR029429">
    <property type="entry name" value="BBS2_Mid"/>
</dbReference>
<accession>A0A0W8DJG2</accession>
<dbReference type="Pfam" id="PF14781">
    <property type="entry name" value="BBS2_N"/>
    <property type="match status" value="1"/>
</dbReference>
<dbReference type="GO" id="GO:0031514">
    <property type="term" value="C:motile cilium"/>
    <property type="evidence" value="ECO:0007669"/>
    <property type="project" value="TreeGrafter"/>
</dbReference>
<evidence type="ECO:0000259" key="3">
    <source>
        <dbReference type="Pfam" id="PF23353"/>
    </source>
</evidence>
<dbReference type="InterPro" id="IPR015943">
    <property type="entry name" value="WD40/YVTN_repeat-like_dom_sf"/>
</dbReference>
<dbReference type="GO" id="GO:1905515">
    <property type="term" value="P:non-motile cilium assembly"/>
    <property type="evidence" value="ECO:0007669"/>
    <property type="project" value="InterPro"/>
</dbReference>
<dbReference type="EMBL" id="LNFP01000164">
    <property type="protein sequence ID" value="KUF96424.1"/>
    <property type="molecule type" value="Genomic_DNA"/>
</dbReference>
<dbReference type="Pfam" id="PF14783">
    <property type="entry name" value="BBS2_Mid"/>
    <property type="match status" value="1"/>
</dbReference>
<proteinExistence type="predicted"/>
<name>A0A0W8DJG2_PHYNI</name>
<dbReference type="InterPro" id="IPR029430">
    <property type="entry name" value="BBS2_N"/>
</dbReference>
<sequence length="350" mass="38722">MLPAFQVHLHQPILERVAQVGKFDGRHPALACGTTAGKVFIHSPNENTFRDNSEADDSEQSSVRFLKINRKVTALAAGKFENADQGDTLVVGTQSSLLAYDVEKNSDIFYKDVPDGVSAMLFAPAPRTASSANSPSQMVVVGGNCSLQGFGRDGGELFWTVTGDHVHALTVNDVTGHGRDELIAGSDDFEIRAFQNEEVVFECTETSRVLALAAIKKQMFGYALQNGTVGVYKGKHQVIPESSQAHLMFRSLRDNSRLNISVTPQETVIRTDNMELAAELVQHMCAFLEWRDLESMADFPQQMEEFRNLLVRVDESNAIRLKLTGEMADDSNQVKNLIIRVEDSRILNDM</sequence>
<organism evidence="4 5">
    <name type="scientific">Phytophthora nicotianae</name>
    <name type="common">Potato buckeye rot agent</name>
    <name type="synonym">Phytophthora parasitica</name>
    <dbReference type="NCBI Taxonomy" id="4792"/>
    <lineage>
        <taxon>Eukaryota</taxon>
        <taxon>Sar</taxon>
        <taxon>Stramenopiles</taxon>
        <taxon>Oomycota</taxon>
        <taxon>Peronosporomycetes</taxon>
        <taxon>Peronosporales</taxon>
        <taxon>Peronosporaceae</taxon>
        <taxon>Phytophthora</taxon>
    </lineage>
</organism>
<dbReference type="AlphaFoldDB" id="A0A0W8DJG2"/>
<evidence type="ECO:0000313" key="4">
    <source>
        <dbReference type="EMBL" id="KUF96424.1"/>
    </source>
</evidence>
<feature type="domain" description="BBS2 hairpin" evidence="3">
    <location>
        <begin position="300"/>
        <end position="350"/>
    </location>
</feature>
<dbReference type="PANTHER" id="PTHR32465:SF0">
    <property type="entry name" value="BARDET-BIEDL SYNDROME 2 PROTEIN"/>
    <property type="match status" value="1"/>
</dbReference>
<dbReference type="InterPro" id="IPR036322">
    <property type="entry name" value="WD40_repeat_dom_sf"/>
</dbReference>
<protein>
    <submittedName>
        <fullName evidence="4">Ryanodine receptor 44F</fullName>
    </submittedName>
</protein>
<comment type="caution">
    <text evidence="4">The sequence shown here is derived from an EMBL/GenBank/DDBJ whole genome shotgun (WGS) entry which is preliminary data.</text>
</comment>
<dbReference type="GO" id="GO:0034464">
    <property type="term" value="C:BBSome"/>
    <property type="evidence" value="ECO:0007669"/>
    <property type="project" value="InterPro"/>
</dbReference>